<accession>W7TSW2</accession>
<proteinExistence type="predicted"/>
<dbReference type="EMBL" id="AZIL01000038">
    <property type="protein sequence ID" value="EWM30315.1"/>
    <property type="molecule type" value="Genomic_DNA"/>
</dbReference>
<dbReference type="AlphaFoldDB" id="W7TSW2"/>
<dbReference type="OrthoDB" id="10312996at2759"/>
<gene>
    <name evidence="2" type="ORF">Naga_100003g147</name>
</gene>
<keyword evidence="1" id="KW-0732">Signal</keyword>
<feature type="chain" id="PRO_5004904597" evidence="1">
    <location>
        <begin position="21"/>
        <end position="181"/>
    </location>
</feature>
<organism evidence="2 3">
    <name type="scientific">Nannochloropsis gaditana</name>
    <dbReference type="NCBI Taxonomy" id="72520"/>
    <lineage>
        <taxon>Eukaryota</taxon>
        <taxon>Sar</taxon>
        <taxon>Stramenopiles</taxon>
        <taxon>Ochrophyta</taxon>
        <taxon>Eustigmatophyceae</taxon>
        <taxon>Eustigmatales</taxon>
        <taxon>Monodopsidaceae</taxon>
        <taxon>Nannochloropsis</taxon>
    </lineage>
</organism>
<sequence>MRLDLLCCFFAPVLLSRGEAFLVTPPLEKLQHICSTASAILGSTTHPMANRKIQFSDNEDNTDRVTQVELRGDGSVSFISDSTNAVDVQGSWRPGDEGKVGFLLERFYSDSGDSKYSMTRIYEGTITISGTSIRGEGRIEMEKYNDLFTCGFFSLISVDDDPDDFFEKLKPGHTVMQGIDQ</sequence>
<keyword evidence="3" id="KW-1185">Reference proteome</keyword>
<feature type="signal peptide" evidence="1">
    <location>
        <begin position="1"/>
        <end position="20"/>
    </location>
</feature>
<evidence type="ECO:0000313" key="3">
    <source>
        <dbReference type="Proteomes" id="UP000019335"/>
    </source>
</evidence>
<evidence type="ECO:0000313" key="2">
    <source>
        <dbReference type="EMBL" id="EWM30315.1"/>
    </source>
</evidence>
<reference evidence="2 3" key="1">
    <citation type="journal article" date="2014" name="Mol. Plant">
        <title>Chromosome Scale Genome Assembly and Transcriptome Profiling of Nannochloropsis gaditana in Nitrogen Depletion.</title>
        <authorList>
            <person name="Corteggiani Carpinelli E."/>
            <person name="Telatin A."/>
            <person name="Vitulo N."/>
            <person name="Forcato C."/>
            <person name="D'Angelo M."/>
            <person name="Schiavon R."/>
            <person name="Vezzi A."/>
            <person name="Giacometti G.M."/>
            <person name="Morosinotto T."/>
            <person name="Valle G."/>
        </authorList>
    </citation>
    <scope>NUCLEOTIDE SEQUENCE [LARGE SCALE GENOMIC DNA]</scope>
    <source>
        <strain evidence="2 3">B-31</strain>
    </source>
</reference>
<protein>
    <submittedName>
        <fullName evidence="2">Uncharacterized protein</fullName>
    </submittedName>
</protein>
<evidence type="ECO:0000256" key="1">
    <source>
        <dbReference type="SAM" id="SignalP"/>
    </source>
</evidence>
<name>W7TSW2_9STRA</name>
<comment type="caution">
    <text evidence="2">The sequence shown here is derived from an EMBL/GenBank/DDBJ whole genome shotgun (WGS) entry which is preliminary data.</text>
</comment>
<dbReference type="Proteomes" id="UP000019335">
    <property type="component" value="Chromosome 1"/>
</dbReference>